<accession>A0AAV8EQ99</accession>
<feature type="domain" description="KIB1-4 beta-propeller" evidence="1">
    <location>
        <begin position="67"/>
        <end position="313"/>
    </location>
</feature>
<keyword evidence="3" id="KW-1185">Reference proteome</keyword>
<dbReference type="SUPFAM" id="SSF82171">
    <property type="entry name" value="DPP6 N-terminal domain-like"/>
    <property type="match status" value="1"/>
</dbReference>
<evidence type="ECO:0000259" key="1">
    <source>
        <dbReference type="Pfam" id="PF03478"/>
    </source>
</evidence>
<name>A0AAV8EQ99_9POAL</name>
<dbReference type="InterPro" id="IPR036047">
    <property type="entry name" value="F-box-like_dom_sf"/>
</dbReference>
<dbReference type="InterPro" id="IPR005174">
    <property type="entry name" value="KIB1-4_b-propeller"/>
</dbReference>
<dbReference type="SUPFAM" id="SSF81383">
    <property type="entry name" value="F-box domain"/>
    <property type="match status" value="1"/>
</dbReference>
<gene>
    <name evidence="2" type="ORF">LUZ62_064658</name>
</gene>
<sequence length="353" mass="40175">MDAADWSLLLPELLHSICTKLTDIADFIRFRAVCKAWRLSVSLSDPSPHLPWIQIYRQSHKIEDLQFYSLFSNKTHTIDVRHVPELSGASIIGTTRSSLLICKGSEKSLSLLNPLVTNEISLPLLKREMEHPVPDESAVWNPVISSDGQTMILGLNRSETLSLVVSRPGDGFWTLTKLRATCGSHVAWTYYNDMYFVCPGSNKQTMVIDAITGDVVSTIPDLKMRNNGEVIDYLVESGGKLLRIFINNCRSRDRLSLDVYVLDVQEKGYRWLEIKDINNHILFLDISGGFSLTSSEFHGLRGNCIYFFSHYVKTNDNEERRCLLHRYELVNNSIEILPYPFRGCGRWIVPSLC</sequence>
<reference evidence="2" key="1">
    <citation type="submission" date="2022-08" db="EMBL/GenBank/DDBJ databases">
        <authorList>
            <person name="Marques A."/>
        </authorList>
    </citation>
    <scope>NUCLEOTIDE SEQUENCE</scope>
    <source>
        <strain evidence="2">RhyPub2mFocal</strain>
        <tissue evidence="2">Leaves</tissue>
    </source>
</reference>
<comment type="caution">
    <text evidence="2">The sequence shown here is derived from an EMBL/GenBank/DDBJ whole genome shotgun (WGS) entry which is preliminary data.</text>
</comment>
<organism evidence="2 3">
    <name type="scientific">Rhynchospora pubera</name>
    <dbReference type="NCBI Taxonomy" id="906938"/>
    <lineage>
        <taxon>Eukaryota</taxon>
        <taxon>Viridiplantae</taxon>
        <taxon>Streptophyta</taxon>
        <taxon>Embryophyta</taxon>
        <taxon>Tracheophyta</taxon>
        <taxon>Spermatophyta</taxon>
        <taxon>Magnoliopsida</taxon>
        <taxon>Liliopsida</taxon>
        <taxon>Poales</taxon>
        <taxon>Cyperaceae</taxon>
        <taxon>Cyperoideae</taxon>
        <taxon>Rhynchosporeae</taxon>
        <taxon>Rhynchospora</taxon>
    </lineage>
</organism>
<evidence type="ECO:0000313" key="3">
    <source>
        <dbReference type="Proteomes" id="UP001140206"/>
    </source>
</evidence>
<dbReference type="PANTHER" id="PTHR33110">
    <property type="entry name" value="F-BOX/KELCH-REPEAT PROTEIN-RELATED"/>
    <property type="match status" value="1"/>
</dbReference>
<evidence type="ECO:0000313" key="2">
    <source>
        <dbReference type="EMBL" id="KAJ4780401.1"/>
    </source>
</evidence>
<dbReference type="Pfam" id="PF03478">
    <property type="entry name" value="Beta-prop_KIB1-4"/>
    <property type="match status" value="1"/>
</dbReference>
<dbReference type="Gene3D" id="1.20.1280.50">
    <property type="match status" value="1"/>
</dbReference>
<dbReference type="AlphaFoldDB" id="A0AAV8EQ99"/>
<proteinExistence type="predicted"/>
<dbReference type="EMBL" id="JAMFTS010000003">
    <property type="protein sequence ID" value="KAJ4780401.1"/>
    <property type="molecule type" value="Genomic_DNA"/>
</dbReference>
<protein>
    <submittedName>
        <fullName evidence="2">F-box domain-containing protein</fullName>
    </submittedName>
</protein>
<dbReference type="PANTHER" id="PTHR33110:SF134">
    <property type="entry name" value="OS09G0565350 PROTEIN"/>
    <property type="match status" value="1"/>
</dbReference>
<dbReference type="Proteomes" id="UP001140206">
    <property type="component" value="Chromosome 3"/>
</dbReference>